<proteinExistence type="predicted"/>
<organism evidence="3">
    <name type="scientific">bioreactor metagenome</name>
    <dbReference type="NCBI Taxonomy" id="1076179"/>
    <lineage>
        <taxon>unclassified sequences</taxon>
        <taxon>metagenomes</taxon>
        <taxon>ecological metagenomes</taxon>
    </lineage>
</organism>
<reference evidence="3" key="1">
    <citation type="submission" date="2019-08" db="EMBL/GenBank/DDBJ databases">
        <authorList>
            <person name="Kucharzyk K."/>
            <person name="Murdoch R.W."/>
            <person name="Higgins S."/>
            <person name="Loffler F."/>
        </authorList>
    </citation>
    <scope>NUCLEOTIDE SEQUENCE</scope>
</reference>
<dbReference type="InterPro" id="IPR041854">
    <property type="entry name" value="BFD-like_2Fe2S-bd_dom_sf"/>
</dbReference>
<dbReference type="PANTHER" id="PTHR42720">
    <property type="entry name" value="GLYCEROL-3-PHOSPHATE DEHYDROGENASE"/>
    <property type="match status" value="1"/>
</dbReference>
<dbReference type="Gene3D" id="3.30.9.10">
    <property type="entry name" value="D-Amino Acid Oxidase, subunit A, domain 2"/>
    <property type="match status" value="1"/>
</dbReference>
<accession>A0A645FLW6</accession>
<dbReference type="Pfam" id="PF04324">
    <property type="entry name" value="Fer2_BFD"/>
    <property type="match status" value="1"/>
</dbReference>
<dbReference type="InterPro" id="IPR007419">
    <property type="entry name" value="BFD-like_2Fe2S-bd_dom"/>
</dbReference>
<dbReference type="InterPro" id="IPR006076">
    <property type="entry name" value="FAD-dep_OxRdtase"/>
</dbReference>
<comment type="caution">
    <text evidence="3">The sequence shown here is derived from an EMBL/GenBank/DDBJ whole genome shotgun (WGS) entry which is preliminary data.</text>
</comment>
<feature type="domain" description="FAD dependent oxidoreductase" evidence="1">
    <location>
        <begin position="6"/>
        <end position="143"/>
    </location>
</feature>
<dbReference type="InterPro" id="IPR052745">
    <property type="entry name" value="G3P_Oxidase/Oxidoreductase"/>
</dbReference>
<dbReference type="Gene3D" id="1.10.10.1100">
    <property type="entry name" value="BFD-like [2Fe-2S]-binding domain"/>
    <property type="match status" value="1"/>
</dbReference>
<evidence type="ECO:0000313" key="3">
    <source>
        <dbReference type="EMBL" id="MPN15408.1"/>
    </source>
</evidence>
<dbReference type="CDD" id="cd19946">
    <property type="entry name" value="GlpA-like_Fer2_BFD-like"/>
    <property type="match status" value="1"/>
</dbReference>
<dbReference type="EMBL" id="VSSQ01062169">
    <property type="protein sequence ID" value="MPN15408.1"/>
    <property type="molecule type" value="Genomic_DNA"/>
</dbReference>
<gene>
    <name evidence="3" type="ORF">SDC9_162740</name>
</gene>
<evidence type="ECO:0000259" key="2">
    <source>
        <dbReference type="Pfam" id="PF04324"/>
    </source>
</evidence>
<dbReference type="AlphaFoldDB" id="A0A645FLW6"/>
<dbReference type="PANTHER" id="PTHR42720:SF1">
    <property type="entry name" value="GLYCEROL 3-PHOSPHATE OXIDASE"/>
    <property type="match status" value="1"/>
</dbReference>
<dbReference type="SUPFAM" id="SSF54373">
    <property type="entry name" value="FAD-linked reductases, C-terminal domain"/>
    <property type="match status" value="1"/>
</dbReference>
<dbReference type="Pfam" id="PF01266">
    <property type="entry name" value="DAO"/>
    <property type="match status" value="1"/>
</dbReference>
<sequence length="267" mass="29149">MFGDTQYHIVPRKGEYFLFDKTAAGMVNHVVFQCPTIMGKGVLIAPTVHGNVIVGPNAIDIEDKENCATTYEGANEIMEKARRSIITLGTRDLITAFAGLRAHNECDDFIIEFSQNEKNVLHLVGIESPGLSAAPAIAKHVREQYLSTHATVNEKSDFKPERTPPIRFKELDNEARRALIDADKAYGRVVCRCETITEGEILDAIRAPAGARDVDGVKRRTSAGMGRCQGGFCGSKVVEILAKELGVPINSITKFGGNSGILFEKTK</sequence>
<protein>
    <submittedName>
        <fullName evidence="3">Uncharacterized protein</fullName>
    </submittedName>
</protein>
<feature type="domain" description="BFD-like [2Fe-2S]-binding" evidence="2">
    <location>
        <begin position="189"/>
        <end position="242"/>
    </location>
</feature>
<name>A0A645FLW6_9ZZZZ</name>
<evidence type="ECO:0000259" key="1">
    <source>
        <dbReference type="Pfam" id="PF01266"/>
    </source>
</evidence>